<comment type="similarity">
    <text evidence="1">Belongs to the cytochrome P450 family.</text>
</comment>
<gene>
    <name evidence="4" type="ORF">M0R45_035285</name>
</gene>
<reference evidence="4 5" key="1">
    <citation type="journal article" date="2023" name="G3 (Bethesda)">
        <title>A chromosome-length genome assembly and annotation of blackberry (Rubus argutus, cv. 'Hillquist').</title>
        <authorList>
            <person name="Bruna T."/>
            <person name="Aryal R."/>
            <person name="Dudchenko O."/>
            <person name="Sargent D.J."/>
            <person name="Mead D."/>
            <person name="Buti M."/>
            <person name="Cavallini A."/>
            <person name="Hytonen T."/>
            <person name="Andres J."/>
            <person name="Pham M."/>
            <person name="Weisz D."/>
            <person name="Mascagni F."/>
            <person name="Usai G."/>
            <person name="Natali L."/>
            <person name="Bassil N."/>
            <person name="Fernandez G.E."/>
            <person name="Lomsadze A."/>
            <person name="Armour M."/>
            <person name="Olukolu B."/>
            <person name="Poorten T."/>
            <person name="Britton C."/>
            <person name="Davik J."/>
            <person name="Ashrafi H."/>
            <person name="Aiden E.L."/>
            <person name="Borodovsky M."/>
            <person name="Worthington M."/>
        </authorList>
    </citation>
    <scope>NUCLEOTIDE SEQUENCE [LARGE SCALE GENOMIC DNA]</scope>
    <source>
        <strain evidence="4">PI 553951</strain>
    </source>
</reference>
<dbReference type="GO" id="GO:0010268">
    <property type="term" value="P:brassinosteroid homeostasis"/>
    <property type="evidence" value="ECO:0007669"/>
    <property type="project" value="TreeGrafter"/>
</dbReference>
<accession>A0AAW1VV57</accession>
<organism evidence="4 5">
    <name type="scientific">Rubus argutus</name>
    <name type="common">Southern blackberry</name>
    <dbReference type="NCBI Taxonomy" id="59490"/>
    <lineage>
        <taxon>Eukaryota</taxon>
        <taxon>Viridiplantae</taxon>
        <taxon>Streptophyta</taxon>
        <taxon>Embryophyta</taxon>
        <taxon>Tracheophyta</taxon>
        <taxon>Spermatophyta</taxon>
        <taxon>Magnoliopsida</taxon>
        <taxon>eudicotyledons</taxon>
        <taxon>Gunneridae</taxon>
        <taxon>Pentapetalae</taxon>
        <taxon>rosids</taxon>
        <taxon>fabids</taxon>
        <taxon>Rosales</taxon>
        <taxon>Rosaceae</taxon>
        <taxon>Rosoideae</taxon>
        <taxon>Rosoideae incertae sedis</taxon>
        <taxon>Rubus</taxon>
    </lineage>
</organism>
<protein>
    <submittedName>
        <fullName evidence="4">Uncharacterized protein</fullName>
    </submittedName>
</protein>
<keyword evidence="5" id="KW-1185">Reference proteome</keyword>
<dbReference type="GO" id="GO:0005506">
    <property type="term" value="F:iron ion binding"/>
    <property type="evidence" value="ECO:0007669"/>
    <property type="project" value="InterPro"/>
</dbReference>
<evidence type="ECO:0000256" key="3">
    <source>
        <dbReference type="ARBA" id="ARBA00023004"/>
    </source>
</evidence>
<dbReference type="GO" id="GO:0016132">
    <property type="term" value="P:brassinosteroid biosynthetic process"/>
    <property type="evidence" value="ECO:0007669"/>
    <property type="project" value="TreeGrafter"/>
</dbReference>
<comment type="caution">
    <text evidence="4">The sequence shown here is derived from an EMBL/GenBank/DDBJ whole genome shotgun (WGS) entry which is preliminary data.</text>
</comment>
<dbReference type="InterPro" id="IPR001128">
    <property type="entry name" value="Cyt_P450"/>
</dbReference>
<dbReference type="Proteomes" id="UP001457282">
    <property type="component" value="Unassembled WGS sequence"/>
</dbReference>
<dbReference type="SUPFAM" id="SSF48264">
    <property type="entry name" value="Cytochrome P450"/>
    <property type="match status" value="1"/>
</dbReference>
<name>A0AAW1VV57_RUBAR</name>
<evidence type="ECO:0000313" key="5">
    <source>
        <dbReference type="Proteomes" id="UP001457282"/>
    </source>
</evidence>
<dbReference type="GO" id="GO:0016125">
    <property type="term" value="P:sterol metabolic process"/>
    <property type="evidence" value="ECO:0007669"/>
    <property type="project" value="TreeGrafter"/>
</dbReference>
<dbReference type="PANTHER" id="PTHR24286">
    <property type="entry name" value="CYTOCHROME P450 26"/>
    <property type="match status" value="1"/>
</dbReference>
<evidence type="ECO:0000256" key="2">
    <source>
        <dbReference type="ARBA" id="ARBA00022723"/>
    </source>
</evidence>
<evidence type="ECO:0000313" key="4">
    <source>
        <dbReference type="EMBL" id="KAK9911369.1"/>
    </source>
</evidence>
<dbReference type="EMBL" id="JBEDUW010000007">
    <property type="protein sequence ID" value="KAK9911369.1"/>
    <property type="molecule type" value="Genomic_DNA"/>
</dbReference>
<keyword evidence="2" id="KW-0479">Metal-binding</keyword>
<dbReference type="AlphaFoldDB" id="A0AAW1VV57"/>
<dbReference type="Pfam" id="PF00067">
    <property type="entry name" value="p450"/>
    <property type="match status" value="1"/>
</dbReference>
<keyword evidence="3" id="KW-0408">Iron</keyword>
<sequence length="152" mass="17943">MELEPWQSIFQDLLTIRHLRNLVATFHSIVDERRSQKKTGNFLTKKKDMMDALLDVEDEDGRKLTDEEIIDVLLMYLNAGHESSGHTMMWATILIQEHPEVFQKAKAEQEEILKRRQLTQKGLTLKEYREMEYLSKVIDETLRVVSFSLMVF</sequence>
<dbReference type="GO" id="GO:0020037">
    <property type="term" value="F:heme binding"/>
    <property type="evidence" value="ECO:0007669"/>
    <property type="project" value="InterPro"/>
</dbReference>
<dbReference type="GO" id="GO:0051777">
    <property type="term" value="F:ent-kaurenoic acid monooxygenase activity"/>
    <property type="evidence" value="ECO:0007669"/>
    <property type="project" value="TreeGrafter"/>
</dbReference>
<dbReference type="GO" id="GO:0005783">
    <property type="term" value="C:endoplasmic reticulum"/>
    <property type="evidence" value="ECO:0007669"/>
    <property type="project" value="TreeGrafter"/>
</dbReference>
<dbReference type="InterPro" id="IPR036396">
    <property type="entry name" value="Cyt_P450_sf"/>
</dbReference>
<proteinExistence type="inferred from homology"/>
<dbReference type="Gene3D" id="1.10.630.10">
    <property type="entry name" value="Cytochrome P450"/>
    <property type="match status" value="1"/>
</dbReference>
<dbReference type="PANTHER" id="PTHR24286:SF356">
    <property type="entry name" value="ENT-KAURENOIC ACID OXIDASE 2"/>
    <property type="match status" value="1"/>
</dbReference>
<evidence type="ECO:0000256" key="1">
    <source>
        <dbReference type="ARBA" id="ARBA00010617"/>
    </source>
</evidence>